<dbReference type="PANTHER" id="PTHR10783:SF103">
    <property type="entry name" value="SOLUTE CARRIER FAMILY 53 MEMBER 1"/>
    <property type="match status" value="1"/>
</dbReference>
<dbReference type="FunCoup" id="A0A286U722">
    <property type="interactions" value="218"/>
</dbReference>
<protein>
    <submittedName>
        <fullName evidence="10">Xenotropic and polytropic retrovirus receptor</fullName>
    </submittedName>
</protein>
<gene>
    <name evidence="10" type="ORF">PNOK_0914900</name>
</gene>
<comment type="similarity">
    <text evidence="2">Belongs to the SYG1 (TC 2.A.94) family.</text>
</comment>
<keyword evidence="10" id="KW-0675">Receptor</keyword>
<evidence type="ECO:0000256" key="1">
    <source>
        <dbReference type="ARBA" id="ARBA00004141"/>
    </source>
</evidence>
<evidence type="ECO:0000256" key="4">
    <source>
        <dbReference type="ARBA" id="ARBA00022989"/>
    </source>
</evidence>
<dbReference type="CDD" id="cd14475">
    <property type="entry name" value="SPX_SYG1_like"/>
    <property type="match status" value="1"/>
</dbReference>
<feature type="transmembrane region" description="Helical" evidence="7">
    <location>
        <begin position="673"/>
        <end position="694"/>
    </location>
</feature>
<evidence type="ECO:0000313" key="11">
    <source>
        <dbReference type="Proteomes" id="UP000217199"/>
    </source>
</evidence>
<feature type="transmembrane region" description="Helical" evidence="7">
    <location>
        <begin position="498"/>
        <end position="517"/>
    </location>
</feature>
<dbReference type="EMBL" id="NBII01000010">
    <property type="protein sequence ID" value="PAV15386.1"/>
    <property type="molecule type" value="Genomic_DNA"/>
</dbReference>
<proteinExistence type="inferred from homology"/>
<dbReference type="GO" id="GO:0006817">
    <property type="term" value="P:phosphate ion transport"/>
    <property type="evidence" value="ECO:0007669"/>
    <property type="project" value="TreeGrafter"/>
</dbReference>
<evidence type="ECO:0000256" key="3">
    <source>
        <dbReference type="ARBA" id="ARBA00022692"/>
    </source>
</evidence>
<evidence type="ECO:0000256" key="7">
    <source>
        <dbReference type="SAM" id="Phobius"/>
    </source>
</evidence>
<feature type="compositionally biased region" description="Acidic residues" evidence="6">
    <location>
        <begin position="810"/>
        <end position="823"/>
    </location>
</feature>
<dbReference type="Proteomes" id="UP000217199">
    <property type="component" value="Unassembled WGS sequence"/>
</dbReference>
<dbReference type="GO" id="GO:0000822">
    <property type="term" value="F:inositol hexakisphosphate binding"/>
    <property type="evidence" value="ECO:0007669"/>
    <property type="project" value="TreeGrafter"/>
</dbReference>
<evidence type="ECO:0000256" key="2">
    <source>
        <dbReference type="ARBA" id="ARBA00009665"/>
    </source>
</evidence>
<feature type="transmembrane region" description="Helical" evidence="7">
    <location>
        <begin position="411"/>
        <end position="437"/>
    </location>
</feature>
<dbReference type="Pfam" id="PF03124">
    <property type="entry name" value="EXS"/>
    <property type="match status" value="1"/>
</dbReference>
<keyword evidence="11" id="KW-1185">Reference proteome</keyword>
<sequence length="905" mass="103822">MKFATYFEKTQVGLFENIPEWKKAYIDYVGLKRIIKALAAEKELNEQDESPFSSSQDPELVGSSEGSNFYEAVGSHGQSSFAFEGGSRMRFGSGEGASNATINATEDQPMLSRHPSSSGLPTTGSGSLPRPIPNRAYTDHHPGLIRHLRRRTTTLKVFKRTLSNRTISDKRPALPLAVILPHFTPHKLRFYKKLEIEVAKVEEFYSTKETEFNERAEMLQLQFQELIEHHGRVQEARDDHKRWMAIFGETQNGFFKNLAEIPKRRTKRRNQKLAERVAHEFNENVMDGDGNQLASANKSKRASYDEYRTARKRLKKAIIEHYRGLELLNNYRILNLTGIRKALQKFEWVTEDRSLQNAFMEEKVDTCSFASGKTLEALLKEAEEYYTARFARGDVKQAYHRLRVSKDKKTYYWSAAFSAICIGLAMPVLIHGIYMSFQRELRESTPWDALLYVYATLFVPTIFLLLIGVNLGVWVDNRINYQFIFELDVRTQLDYREYFKIPSFLFLTLSYAFWFSFNQVGSNHIAPTTWPLAWLVLAVLILINPFPFFSRGARYWFLRKVGRLLAAGSLPVEFPDFWIGDQLCSQTFALSNLYFFGCAYSEHWDNVWDKCSSTQNWVAPFIISVIPFACRGLQSIRRYADTGLVTHLVNAGKYAIGVGYVLFNNLWKGHGRAYDFTLICYIVFATTYSLYATYWDLSMDWSLFNRKARYHFLRKELVYATGRGHLVYYLAMALDLLIRFHWIMYIPSTNSSSFSYYIRSFIGAILEIIRRWQWNFFRLENEHIGNTDQYRVTREVPLPYEVTNANDVGSGEEEEEEDDEEEERGSNNDNCDECGNCEECGNNNDKEGGAKKPSLGGSVKDGFRRRSSKVVQFFGSGGGGDGDGNEGSANGNNGSGISGGKKEEP</sequence>
<feature type="compositionally biased region" description="Low complexity" evidence="6">
    <location>
        <begin position="115"/>
        <end position="129"/>
    </location>
</feature>
<comment type="subcellular location">
    <subcellularLocation>
        <location evidence="1">Membrane</location>
        <topology evidence="1">Multi-pass membrane protein</topology>
    </subcellularLocation>
</comment>
<feature type="transmembrane region" description="Helical" evidence="7">
    <location>
        <begin position="449"/>
        <end position="477"/>
    </location>
</feature>
<comment type="caution">
    <text evidence="10">The sequence shown here is derived from an EMBL/GenBank/DDBJ whole genome shotgun (WGS) entry which is preliminary data.</text>
</comment>
<accession>A0A286U722</accession>
<dbReference type="OrthoDB" id="9970435at2759"/>
<keyword evidence="5 7" id="KW-0472">Membrane</keyword>
<evidence type="ECO:0000313" key="10">
    <source>
        <dbReference type="EMBL" id="PAV15386.1"/>
    </source>
</evidence>
<feature type="region of interest" description="Disordered" evidence="6">
    <location>
        <begin position="801"/>
        <end position="905"/>
    </location>
</feature>
<feature type="region of interest" description="Disordered" evidence="6">
    <location>
        <begin position="107"/>
        <end position="144"/>
    </location>
</feature>
<reference evidence="10 11" key="1">
    <citation type="journal article" date="2017" name="Mol. Ecol.">
        <title>Comparative and population genomic landscape of Phellinus noxius: A hypervariable fungus causing root rot in trees.</title>
        <authorList>
            <person name="Chung C.L."/>
            <person name="Lee T.J."/>
            <person name="Akiba M."/>
            <person name="Lee H.H."/>
            <person name="Kuo T.H."/>
            <person name="Liu D."/>
            <person name="Ke H.M."/>
            <person name="Yokoi T."/>
            <person name="Roa M.B."/>
            <person name="Lu M.J."/>
            <person name="Chang Y.Y."/>
            <person name="Ann P.J."/>
            <person name="Tsai J.N."/>
            <person name="Chen C.Y."/>
            <person name="Tzean S.S."/>
            <person name="Ota Y."/>
            <person name="Hattori T."/>
            <person name="Sahashi N."/>
            <person name="Liou R.F."/>
            <person name="Kikuchi T."/>
            <person name="Tsai I.J."/>
        </authorList>
    </citation>
    <scope>NUCLEOTIDE SEQUENCE [LARGE SCALE GENOMIC DNA]</scope>
    <source>
        <strain evidence="10 11">FFPRI411160</strain>
    </source>
</reference>
<dbReference type="PROSITE" id="PS51380">
    <property type="entry name" value="EXS"/>
    <property type="match status" value="1"/>
</dbReference>
<dbReference type="InterPro" id="IPR004342">
    <property type="entry name" value="EXS_C"/>
</dbReference>
<dbReference type="InParanoid" id="A0A286U722"/>
<dbReference type="PANTHER" id="PTHR10783">
    <property type="entry name" value="XENOTROPIC AND POLYTROPIC RETROVIRUS RECEPTOR 1-RELATED"/>
    <property type="match status" value="1"/>
</dbReference>
<organism evidence="10 11">
    <name type="scientific">Pyrrhoderma noxium</name>
    <dbReference type="NCBI Taxonomy" id="2282107"/>
    <lineage>
        <taxon>Eukaryota</taxon>
        <taxon>Fungi</taxon>
        <taxon>Dikarya</taxon>
        <taxon>Basidiomycota</taxon>
        <taxon>Agaricomycotina</taxon>
        <taxon>Agaricomycetes</taxon>
        <taxon>Hymenochaetales</taxon>
        <taxon>Hymenochaetaceae</taxon>
        <taxon>Pyrrhoderma</taxon>
    </lineage>
</organism>
<keyword evidence="3 7" id="KW-0812">Transmembrane</keyword>
<dbReference type="InterPro" id="IPR004331">
    <property type="entry name" value="SPX_dom"/>
</dbReference>
<dbReference type="Pfam" id="PF03105">
    <property type="entry name" value="SPX"/>
    <property type="match status" value="1"/>
</dbReference>
<dbReference type="PROSITE" id="PS51382">
    <property type="entry name" value="SPX"/>
    <property type="match status" value="1"/>
</dbReference>
<feature type="transmembrane region" description="Helical" evidence="7">
    <location>
        <begin position="726"/>
        <end position="746"/>
    </location>
</feature>
<evidence type="ECO:0000259" key="9">
    <source>
        <dbReference type="PROSITE" id="PS51382"/>
    </source>
</evidence>
<evidence type="ECO:0000256" key="5">
    <source>
        <dbReference type="ARBA" id="ARBA00023136"/>
    </source>
</evidence>
<evidence type="ECO:0000256" key="6">
    <source>
        <dbReference type="SAM" id="MobiDB-lite"/>
    </source>
</evidence>
<feature type="region of interest" description="Disordered" evidence="6">
    <location>
        <begin position="45"/>
        <end position="69"/>
    </location>
</feature>
<feature type="domain" description="SPX" evidence="9">
    <location>
        <begin position="1"/>
        <end position="360"/>
    </location>
</feature>
<dbReference type="GO" id="GO:0005794">
    <property type="term" value="C:Golgi apparatus"/>
    <property type="evidence" value="ECO:0007669"/>
    <property type="project" value="TreeGrafter"/>
</dbReference>
<evidence type="ECO:0000259" key="8">
    <source>
        <dbReference type="PROSITE" id="PS51380"/>
    </source>
</evidence>
<dbReference type="STRING" id="2282107.A0A286U722"/>
<feature type="domain" description="EXS" evidence="8">
    <location>
        <begin position="611"/>
        <end position="810"/>
    </location>
</feature>
<dbReference type="GO" id="GO:0005886">
    <property type="term" value="C:plasma membrane"/>
    <property type="evidence" value="ECO:0007669"/>
    <property type="project" value="TreeGrafter"/>
</dbReference>
<feature type="transmembrane region" description="Helical" evidence="7">
    <location>
        <begin position="529"/>
        <end position="549"/>
    </location>
</feature>
<name>A0A286U722_9AGAM</name>
<keyword evidence="4 7" id="KW-1133">Transmembrane helix</keyword>
<dbReference type="AlphaFoldDB" id="A0A286U722"/>
<dbReference type="GO" id="GO:0016036">
    <property type="term" value="P:cellular response to phosphate starvation"/>
    <property type="evidence" value="ECO:0007669"/>
    <property type="project" value="TreeGrafter"/>
</dbReference>